<reference evidence="1" key="1">
    <citation type="submission" date="2021-03" db="EMBL/GenBank/DDBJ databases">
        <authorList>
            <person name="Wang G."/>
        </authorList>
    </citation>
    <scope>NUCLEOTIDE SEQUENCE</scope>
    <source>
        <strain evidence="1">KCTC 12899</strain>
    </source>
</reference>
<dbReference type="Proteomes" id="UP000664417">
    <property type="component" value="Unassembled WGS sequence"/>
</dbReference>
<protein>
    <submittedName>
        <fullName evidence="1">Uncharacterized protein</fullName>
    </submittedName>
</protein>
<dbReference type="EMBL" id="JAFREP010000025">
    <property type="protein sequence ID" value="MBO1321579.1"/>
    <property type="molecule type" value="Genomic_DNA"/>
</dbReference>
<organism evidence="1 2">
    <name type="scientific">Acanthopleuribacter pedis</name>
    <dbReference type="NCBI Taxonomy" id="442870"/>
    <lineage>
        <taxon>Bacteria</taxon>
        <taxon>Pseudomonadati</taxon>
        <taxon>Acidobacteriota</taxon>
        <taxon>Holophagae</taxon>
        <taxon>Acanthopleuribacterales</taxon>
        <taxon>Acanthopleuribacteraceae</taxon>
        <taxon>Acanthopleuribacter</taxon>
    </lineage>
</organism>
<dbReference type="AlphaFoldDB" id="A0A8J7QCG7"/>
<gene>
    <name evidence="1" type="ORF">J3U88_24085</name>
</gene>
<accession>A0A8J7QCG7</accession>
<evidence type="ECO:0000313" key="2">
    <source>
        <dbReference type="Proteomes" id="UP000664417"/>
    </source>
</evidence>
<evidence type="ECO:0000313" key="1">
    <source>
        <dbReference type="EMBL" id="MBO1321579.1"/>
    </source>
</evidence>
<proteinExistence type="predicted"/>
<comment type="caution">
    <text evidence="1">The sequence shown here is derived from an EMBL/GenBank/DDBJ whole genome shotgun (WGS) entry which is preliminary data.</text>
</comment>
<name>A0A8J7QCG7_9BACT</name>
<sequence>MTFCFDNKLFQRGQTWQECLASWQTHRLTFLDKIANAPQLTKTSDQLAKLPPYTRFAVYYSNYKLDTWLSLPIIGGSLAAFDHLEVRFHCAEYFFPVMGRTLGRKTPLLMLLDQQGTIRDQWGPRPASVSKALEQMQNRAASDRDRWLVHLDPTRFAALLDEELNQFLENCLQNVDNSVS</sequence>
<keyword evidence="2" id="KW-1185">Reference proteome</keyword>
<dbReference type="RefSeq" id="WP_207861553.1">
    <property type="nucleotide sequence ID" value="NZ_JAFREP010000025.1"/>
</dbReference>